<accession>A0A7S1KS65</accession>
<feature type="transmembrane region" description="Helical" evidence="3">
    <location>
        <begin position="1994"/>
        <end position="2013"/>
    </location>
</feature>
<keyword evidence="1" id="KW-0433">Leucine-rich repeat</keyword>
<evidence type="ECO:0000313" key="4">
    <source>
        <dbReference type="EMBL" id="CAD9081721.1"/>
    </source>
</evidence>
<dbReference type="PANTHER" id="PTHR46652">
    <property type="entry name" value="LEUCINE-RICH REPEAT AND IQ DOMAIN-CONTAINING PROTEIN 1-RELATED"/>
    <property type="match status" value="1"/>
</dbReference>
<dbReference type="Pfam" id="PF13516">
    <property type="entry name" value="LRR_6"/>
    <property type="match status" value="1"/>
</dbReference>
<feature type="transmembrane region" description="Helical" evidence="3">
    <location>
        <begin position="2033"/>
        <end position="2056"/>
    </location>
</feature>
<proteinExistence type="predicted"/>
<reference evidence="4" key="1">
    <citation type="submission" date="2021-01" db="EMBL/GenBank/DDBJ databases">
        <authorList>
            <person name="Corre E."/>
            <person name="Pelletier E."/>
            <person name="Niang G."/>
            <person name="Scheremetjew M."/>
            <person name="Finn R."/>
            <person name="Kale V."/>
            <person name="Holt S."/>
            <person name="Cochrane G."/>
            <person name="Meng A."/>
            <person name="Brown T."/>
            <person name="Cohen L."/>
        </authorList>
    </citation>
    <scope>NUCLEOTIDE SEQUENCE</scope>
    <source>
        <strain evidence="4">WS</strain>
    </source>
</reference>
<dbReference type="SUPFAM" id="SSF52058">
    <property type="entry name" value="L domain-like"/>
    <property type="match status" value="2"/>
</dbReference>
<dbReference type="SMART" id="SM00365">
    <property type="entry name" value="LRR_SD22"/>
    <property type="match status" value="5"/>
</dbReference>
<keyword evidence="2" id="KW-0677">Repeat</keyword>
<evidence type="ECO:0000256" key="2">
    <source>
        <dbReference type="ARBA" id="ARBA00022737"/>
    </source>
</evidence>
<feature type="transmembrane region" description="Helical" evidence="3">
    <location>
        <begin position="1589"/>
        <end position="1607"/>
    </location>
</feature>
<dbReference type="InterPro" id="IPR003591">
    <property type="entry name" value="Leu-rich_rpt_typical-subtyp"/>
</dbReference>
<sequence>MTRKRAFTVKNILTHISTPLTPDGDSPHYSAGTISKNGSVSAGIGNQDQDGNQFGIRFDSDVQLLSKQGAAGGGAQAANGAAASSASTNKIASNDSTINLSQIRPNRIAMSTHSHYIDTPQFIFSQHYPRKDDTTYVRADGTISENPWYHEQEMDHEIENPIHEQFYPRPPRRGLHPSSLKMQIYEKHRASRRFLDYTPRFFRMNQNKLEPLKDFSKYKTSESIRNINDFQKRNRSQVKLIHIENVDLASLGPSKFKVLINNFCSTEILVLRNCEVNCELLDTITELSHLRVLDVVMNDVKDYRSFIRLLDVCPHLQMLQAQHNPCFNEDAQSDKNSQQHTQERIIAHLLGKKAQQLFHLEVLNNSRITPEVIRSAVQLVGVEEQQQALRFLEFDTAFSALCKKISMKEWDPGKITSLNLSGTGIQEFHVGSLFSLRKLNVDKNAIQTLSGCGLEQLTHLKFLDFSHNDISDLSCFETLQYCPSLLHVVSHSNPYPKDDDHRLKIIYHTRFVKGTNNSPGIWKVDSTEVSISQRMDAVNRYGRHNQQKLRDYHMELVLIHKFGHHELRCIDNFARRLRKMILSNQELTYIDLTNFRGLEYLDMHNNVLRDVANLDLLKRLKFLNLAGNSYLNDDRLTAQLKKLSNLRHLILKKVSDGSDSRSRLRDYRVRKLSQLLDNHPMMVALDSIKISIDERVDAMKENGATSYQLKQYAFSALIMEQIVQTKKRSYAVRRVAPGVLYYPSDVTELHLSGVGLVDFGCDFSPFVNLELLDISDNDIVDIEKIGLTKCHKLRVLDMRNNKLQYKIRTEFVPIMDCFPDLEVLAVAGNPMDLKKESQRIKFLKGLKSMQGFGSKLGIVDTKITSSERQRAWDKHSETTMNDETRCEEIMASRGYLDCAPDELTKINLNDTGLSYVSMSEFSELRILLLRGCRLKSLSAAGILSLTNLRCIDLRNNFLSNIDEVLGLMNINEHLETISVSGNTFKMQNYRSYLVGNCIKLRLPFCVLWELDEKEITVDEVIDAWSEIDRGHSHDISLFRFNTAVFRKYITNISNDIDLNQVEVVRQDIVQLNLSGFKLSFVNFEGYENLTKLSLANNKISDRHLASSYIASCPITELDVSGNRIQHLSTITELINTMPNLEMIFFAGNDCYRRDTQENRYSILSKLTGCKDPEWKLAVMNGITITVDERIESLKMGSDVKSTRVEGIRTALHLHMKGYHVKTTKIDLNDCNLFTVNTLSAFDQITHLNLSGNHITSLCEDLIKSLKFLYSLDLTNNNFTKESVLKSVAQIPTLRVLRLKGNAGMFTKAEPEVYAPKLFRTMRALHMMDDISNPYALSTAQTQAAYYLWKYFDISPNSLTDLDFTFSHVERRHFWVIVLCLRELVARVYSDNKKDYFVGPKTVQIMKGNFKKSHVSEYRFILVNHVRTLEEVDGHHVSSNEKLVVFDTTKQLKHLIQVSKKQNPNIAPRLSIEEVQSDLVAQRILIEDRAEEEMFGVDEESEDEGNDIVVDDAKTEETNEVRRQRRMETELATIHDSTSMKRPLTADDVSFELVHRMFRNVRLFKLYEKILQSKNKRIRRLGGMLDKLELIFFFLQLFSITYAFNIKWPSGYYQLANIVTISNLSIEVIFGNYGVTIPGESNYLRFFLVMMFPILFLGIFFAPFQKKVWDIVLARCWPISLAISFVMMLLGIVFSIGMGFAVDHTSATNVFTLSGPPTWQYMWVATFFTVFFGVCFVIFVANMILFRRVRHDNSLWNALYLKLRTRIALFLLTVSYMPVMRAVFVTFQCQFNEVTQSYDTLLMFPELSCPTKFEEFPWIWYVAAFFALFYIILIPLIFIIMIVVDYRTILVDYSITQDERALKRRRKLYRSMLPFQDKLRFFALTTVVPYIFRGKLARNKEEKELVLYSREIRNTYEKAVEDFNSASSFLYSPYKRSFRFYRIFLMALRVILCALASTVYRFPQIQIPVGACVLLVYALLSIITRPYTDFTSTLAEIFVCVNACWNILFGYYVVDQQGISEGLYKWPTSAIILYATNGINLLMLLGLMLTVPIRALINRRRVKGSMVSESNLREDASDDESEHEHIKEKKYDLNTTIQNMQAHESPIASPSDEENVVLNVQRTRPQLQRAFTVSQMVNSAGVKQ</sequence>
<dbReference type="InterPro" id="IPR001611">
    <property type="entry name" value="Leu-rich_rpt"/>
</dbReference>
<feature type="transmembrane region" description="Helical" evidence="3">
    <location>
        <begin position="1964"/>
        <end position="1982"/>
    </location>
</feature>
<keyword evidence="3" id="KW-0472">Membrane</keyword>
<dbReference type="InterPro" id="IPR050836">
    <property type="entry name" value="SDS22/Internalin_LRR"/>
</dbReference>
<evidence type="ECO:0000256" key="3">
    <source>
        <dbReference type="SAM" id="Phobius"/>
    </source>
</evidence>
<feature type="transmembrane region" description="Helical" evidence="3">
    <location>
        <begin position="1642"/>
        <end position="1663"/>
    </location>
</feature>
<feature type="transmembrane region" description="Helical" evidence="3">
    <location>
        <begin position="1675"/>
        <end position="1700"/>
    </location>
</feature>
<organism evidence="4">
    <name type="scientific">Percolomonas cosmopolitus</name>
    <dbReference type="NCBI Taxonomy" id="63605"/>
    <lineage>
        <taxon>Eukaryota</taxon>
        <taxon>Discoba</taxon>
        <taxon>Heterolobosea</taxon>
        <taxon>Tetramitia</taxon>
        <taxon>Eutetramitia</taxon>
        <taxon>Percolomonadidae</taxon>
        <taxon>Percolomonas</taxon>
    </lineage>
</organism>
<dbReference type="SMART" id="SM00369">
    <property type="entry name" value="LRR_TYP"/>
    <property type="match status" value="7"/>
</dbReference>
<evidence type="ECO:0000256" key="1">
    <source>
        <dbReference type="ARBA" id="ARBA00022614"/>
    </source>
</evidence>
<gene>
    <name evidence="4" type="ORF">PCOS0759_LOCUS4961</name>
</gene>
<feature type="transmembrane region" description="Helical" evidence="3">
    <location>
        <begin position="1614"/>
        <end position="1636"/>
    </location>
</feature>
<dbReference type="Gene3D" id="3.80.10.10">
    <property type="entry name" value="Ribonuclease Inhibitor"/>
    <property type="match status" value="7"/>
</dbReference>
<dbReference type="InterPro" id="IPR032675">
    <property type="entry name" value="LRR_dom_sf"/>
</dbReference>
<dbReference type="EMBL" id="HBGD01005981">
    <property type="protein sequence ID" value="CAD9081721.1"/>
    <property type="molecule type" value="Transcribed_RNA"/>
</dbReference>
<protein>
    <submittedName>
        <fullName evidence="4">Uncharacterized protein</fullName>
    </submittedName>
</protein>
<feature type="transmembrane region" description="Helical" evidence="3">
    <location>
        <begin position="1766"/>
        <end position="1786"/>
    </location>
</feature>
<feature type="transmembrane region" description="Helical" evidence="3">
    <location>
        <begin position="1817"/>
        <end position="1843"/>
    </location>
</feature>
<name>A0A7S1KS65_9EUKA</name>
<keyword evidence="3" id="KW-1133">Transmembrane helix</keyword>
<feature type="transmembrane region" description="Helical" evidence="3">
    <location>
        <begin position="1720"/>
        <end position="1745"/>
    </location>
</feature>
<feature type="transmembrane region" description="Helical" evidence="3">
    <location>
        <begin position="1939"/>
        <end position="1958"/>
    </location>
</feature>
<dbReference type="PANTHER" id="PTHR46652:SF3">
    <property type="entry name" value="LEUCINE-RICH REPEAT-CONTAINING PROTEIN 9"/>
    <property type="match status" value="1"/>
</dbReference>
<keyword evidence="3" id="KW-0812">Transmembrane</keyword>
<dbReference type="PROSITE" id="PS51450">
    <property type="entry name" value="LRR"/>
    <property type="match status" value="5"/>
</dbReference>